<evidence type="ECO:0000313" key="11">
    <source>
        <dbReference type="Proteomes" id="UP000694846"/>
    </source>
</evidence>
<organism evidence="11 12">
    <name type="scientific">Sipha flava</name>
    <name type="common">yellow sugarcane aphid</name>
    <dbReference type="NCBI Taxonomy" id="143950"/>
    <lineage>
        <taxon>Eukaryota</taxon>
        <taxon>Metazoa</taxon>
        <taxon>Ecdysozoa</taxon>
        <taxon>Arthropoda</taxon>
        <taxon>Hexapoda</taxon>
        <taxon>Insecta</taxon>
        <taxon>Pterygota</taxon>
        <taxon>Neoptera</taxon>
        <taxon>Paraneoptera</taxon>
        <taxon>Hemiptera</taxon>
        <taxon>Sternorrhyncha</taxon>
        <taxon>Aphidomorpha</taxon>
        <taxon>Aphidoidea</taxon>
        <taxon>Aphididae</taxon>
        <taxon>Sipha</taxon>
    </lineage>
</organism>
<name>A0A8B8G5G8_9HEMI</name>
<evidence type="ECO:0000256" key="8">
    <source>
        <dbReference type="ARBA" id="ARBA00023163"/>
    </source>
</evidence>
<dbReference type="GO" id="GO:0000981">
    <property type="term" value="F:DNA-binding transcription factor activity, RNA polymerase II-specific"/>
    <property type="evidence" value="ECO:0007669"/>
    <property type="project" value="TreeGrafter"/>
</dbReference>
<evidence type="ECO:0000259" key="10">
    <source>
        <dbReference type="PROSITE" id="PS50097"/>
    </source>
</evidence>
<dbReference type="RefSeq" id="XP_025418078.1">
    <property type="nucleotide sequence ID" value="XM_025562293.1"/>
</dbReference>
<keyword evidence="2" id="KW-0479">Metal-binding</keyword>
<dbReference type="OrthoDB" id="4845755at2759"/>
<comment type="subcellular location">
    <subcellularLocation>
        <location evidence="1">Nucleus</location>
    </subcellularLocation>
</comment>
<protein>
    <submittedName>
        <fullName evidence="12">Zinc finger and BTB domain-containing protein 44 isoform X2</fullName>
    </submittedName>
</protein>
<evidence type="ECO:0000256" key="2">
    <source>
        <dbReference type="ARBA" id="ARBA00022723"/>
    </source>
</evidence>
<proteinExistence type="predicted"/>
<dbReference type="GO" id="GO:0005634">
    <property type="term" value="C:nucleus"/>
    <property type="evidence" value="ECO:0007669"/>
    <property type="project" value="UniProtKB-SubCell"/>
</dbReference>
<dbReference type="InterPro" id="IPR050457">
    <property type="entry name" value="ZnFinger_BTB_dom_contain"/>
</dbReference>
<dbReference type="Gene3D" id="3.30.710.10">
    <property type="entry name" value="Potassium Channel Kv1.1, Chain A"/>
    <property type="match status" value="1"/>
</dbReference>
<feature type="domain" description="BTB" evidence="10">
    <location>
        <begin position="7"/>
        <end position="74"/>
    </location>
</feature>
<dbReference type="PANTHER" id="PTHR46105:SF5">
    <property type="entry name" value="ZINC FINGER AND BTB DOMAIN-CONTAINING PROTEIN 44 ISOFORM X1"/>
    <property type="match status" value="1"/>
</dbReference>
<dbReference type="InterPro" id="IPR011333">
    <property type="entry name" value="SKP1/BTB/POZ_sf"/>
</dbReference>
<gene>
    <name evidence="12" type="primary">LOC112688882</name>
</gene>
<dbReference type="GO" id="GO:0000978">
    <property type="term" value="F:RNA polymerase II cis-regulatory region sequence-specific DNA binding"/>
    <property type="evidence" value="ECO:0007669"/>
    <property type="project" value="TreeGrafter"/>
</dbReference>
<evidence type="ECO:0000256" key="3">
    <source>
        <dbReference type="ARBA" id="ARBA00022737"/>
    </source>
</evidence>
<evidence type="ECO:0000256" key="4">
    <source>
        <dbReference type="ARBA" id="ARBA00022771"/>
    </source>
</evidence>
<dbReference type="InterPro" id="IPR000210">
    <property type="entry name" value="BTB/POZ_dom"/>
</dbReference>
<keyword evidence="7" id="KW-0238">DNA-binding</keyword>
<evidence type="ECO:0000256" key="5">
    <source>
        <dbReference type="ARBA" id="ARBA00022833"/>
    </source>
</evidence>
<evidence type="ECO:0000256" key="9">
    <source>
        <dbReference type="ARBA" id="ARBA00023242"/>
    </source>
</evidence>
<dbReference type="SUPFAM" id="SSF54695">
    <property type="entry name" value="POZ domain"/>
    <property type="match status" value="1"/>
</dbReference>
<keyword evidence="6" id="KW-0805">Transcription regulation</keyword>
<dbReference type="PANTHER" id="PTHR46105">
    <property type="entry name" value="AGAP004733-PA"/>
    <property type="match status" value="1"/>
</dbReference>
<dbReference type="GO" id="GO:0008270">
    <property type="term" value="F:zinc ion binding"/>
    <property type="evidence" value="ECO:0007669"/>
    <property type="project" value="UniProtKB-KW"/>
</dbReference>
<accession>A0A8B8G5G8</accession>
<evidence type="ECO:0000313" key="12">
    <source>
        <dbReference type="RefSeq" id="XP_025418078.1"/>
    </source>
</evidence>
<dbReference type="Pfam" id="PF00651">
    <property type="entry name" value="BTB"/>
    <property type="match status" value="1"/>
</dbReference>
<reference evidence="12" key="1">
    <citation type="submission" date="2025-08" db="UniProtKB">
        <authorList>
            <consortium name="RefSeq"/>
        </authorList>
    </citation>
    <scope>IDENTIFICATION</scope>
    <source>
        <tissue evidence="12">Whole body</tissue>
    </source>
</reference>
<dbReference type="PROSITE" id="PS50097">
    <property type="entry name" value="BTB"/>
    <property type="match status" value="1"/>
</dbReference>
<keyword evidence="4" id="KW-0863">Zinc-finger</keyword>
<keyword evidence="5" id="KW-0862">Zinc</keyword>
<keyword evidence="3" id="KW-0677">Repeat</keyword>
<dbReference type="GeneID" id="112688882"/>
<dbReference type="Proteomes" id="UP000694846">
    <property type="component" value="Unplaced"/>
</dbReference>
<evidence type="ECO:0000256" key="7">
    <source>
        <dbReference type="ARBA" id="ARBA00023125"/>
    </source>
</evidence>
<keyword evidence="8" id="KW-0804">Transcription</keyword>
<dbReference type="CDD" id="cd18186">
    <property type="entry name" value="BTB_POZ_ZBTB_KLHL-like"/>
    <property type="match status" value="1"/>
</dbReference>
<sequence length="211" mass="24373">MYRFMEPDLTIYVMSLNNRLRAFLSHRKLLAQYSGYFKTLEDCETNKIFIPDITDDTFSIILSYVYTGMLKINNINIHSVLLATHTLHMPQASDMCRQFLITQDQNIIKPIAKLPSFTDASVIQQPNENRTLKISEESNFKPPIQYLTKTTKVMKGNQHKSSLIIANTAIIHLKVKEIILLFNIIHADNVDQNFQVITLFINIKNIVKKTN</sequence>
<dbReference type="SMART" id="SM00225">
    <property type="entry name" value="BTB"/>
    <property type="match status" value="1"/>
</dbReference>
<keyword evidence="9" id="KW-0539">Nucleus</keyword>
<evidence type="ECO:0000256" key="1">
    <source>
        <dbReference type="ARBA" id="ARBA00004123"/>
    </source>
</evidence>
<keyword evidence="11" id="KW-1185">Reference proteome</keyword>
<dbReference type="AlphaFoldDB" id="A0A8B8G5G8"/>
<evidence type="ECO:0000256" key="6">
    <source>
        <dbReference type="ARBA" id="ARBA00023015"/>
    </source>
</evidence>